<reference evidence="1 2" key="1">
    <citation type="submission" date="2017-03" db="EMBL/GenBank/DDBJ databases">
        <title>Genome of the blue death feigning beetle - Asbolus verrucosus.</title>
        <authorList>
            <person name="Rider S.D."/>
        </authorList>
    </citation>
    <scope>NUCLEOTIDE SEQUENCE [LARGE SCALE GENOMIC DNA]</scope>
    <source>
        <strain evidence="1">Butters</strain>
        <tissue evidence="1">Head and leg muscle</tissue>
    </source>
</reference>
<organism evidence="1 2">
    <name type="scientific">Asbolus verrucosus</name>
    <name type="common">Desert ironclad beetle</name>
    <dbReference type="NCBI Taxonomy" id="1661398"/>
    <lineage>
        <taxon>Eukaryota</taxon>
        <taxon>Metazoa</taxon>
        <taxon>Ecdysozoa</taxon>
        <taxon>Arthropoda</taxon>
        <taxon>Hexapoda</taxon>
        <taxon>Insecta</taxon>
        <taxon>Pterygota</taxon>
        <taxon>Neoptera</taxon>
        <taxon>Endopterygota</taxon>
        <taxon>Coleoptera</taxon>
        <taxon>Polyphaga</taxon>
        <taxon>Cucujiformia</taxon>
        <taxon>Tenebrionidae</taxon>
        <taxon>Pimeliinae</taxon>
        <taxon>Asbolus</taxon>
    </lineage>
</organism>
<dbReference type="AlphaFoldDB" id="A0A482V7N0"/>
<dbReference type="Proteomes" id="UP000292052">
    <property type="component" value="Unassembled WGS sequence"/>
</dbReference>
<keyword evidence="2" id="KW-1185">Reference proteome</keyword>
<protein>
    <recommendedName>
        <fullName evidence="3">DUF4806 domain-containing protein</fullName>
    </recommendedName>
</protein>
<dbReference type="EMBL" id="QDEB01130526">
    <property type="protein sequence ID" value="RZB39197.1"/>
    <property type="molecule type" value="Genomic_DNA"/>
</dbReference>
<comment type="caution">
    <text evidence="1">The sequence shown here is derived from an EMBL/GenBank/DDBJ whole genome shotgun (WGS) entry which is preliminary data.</text>
</comment>
<proteinExistence type="predicted"/>
<name>A0A482V7N0_ASBVE</name>
<dbReference type="PANTHER" id="PTHR34153">
    <property type="entry name" value="SI:CH211-262H13.3-RELATED-RELATED"/>
    <property type="match status" value="1"/>
</dbReference>
<gene>
    <name evidence="1" type="ORF">BDFB_000067</name>
</gene>
<accession>A0A482V7N0</accession>
<evidence type="ECO:0000313" key="1">
    <source>
        <dbReference type="EMBL" id="RZB39197.1"/>
    </source>
</evidence>
<evidence type="ECO:0008006" key="3">
    <source>
        <dbReference type="Google" id="ProtNLM"/>
    </source>
</evidence>
<sequence>MVEYKGVARLASVGGSGVESLTRRMLKFLISNEVAILYNWKGRDKLSFEKTSVMNVIYEAAKVNFPKSEKNDLVVANSVKLWLKFAKARMMNSTKKLMKSGGHFDNSLI</sequence>
<dbReference type="PANTHER" id="PTHR34153:SF2">
    <property type="entry name" value="SI:CH211-262H13.3-RELATED"/>
    <property type="match status" value="1"/>
</dbReference>
<dbReference type="OrthoDB" id="6776294at2759"/>
<evidence type="ECO:0000313" key="2">
    <source>
        <dbReference type="Proteomes" id="UP000292052"/>
    </source>
</evidence>